<feature type="non-terminal residue" evidence="1">
    <location>
        <position position="1"/>
    </location>
</feature>
<proteinExistence type="predicted"/>
<protein>
    <recommendedName>
        <fullName evidence="2">IS21 family transposase</fullName>
    </recommendedName>
</protein>
<name>X1G9Y9_9ZZZZ</name>
<accession>X1G9Y9</accession>
<comment type="caution">
    <text evidence="1">The sequence shown here is derived from an EMBL/GenBank/DDBJ whole genome shotgun (WGS) entry which is preliminary data.</text>
</comment>
<dbReference type="EMBL" id="BARU01007126">
    <property type="protein sequence ID" value="GAH41625.1"/>
    <property type="molecule type" value="Genomic_DNA"/>
</dbReference>
<organism evidence="1">
    <name type="scientific">marine sediment metagenome</name>
    <dbReference type="NCBI Taxonomy" id="412755"/>
    <lineage>
        <taxon>unclassified sequences</taxon>
        <taxon>metagenomes</taxon>
        <taxon>ecological metagenomes</taxon>
    </lineage>
</organism>
<dbReference type="AlphaFoldDB" id="X1G9Y9"/>
<reference evidence="1" key="1">
    <citation type="journal article" date="2014" name="Front. Microbiol.">
        <title>High frequency of phylogenetically diverse reductive dehalogenase-homologous genes in deep subseafloor sedimentary metagenomes.</title>
        <authorList>
            <person name="Kawai M."/>
            <person name="Futagami T."/>
            <person name="Toyoda A."/>
            <person name="Takaki Y."/>
            <person name="Nishi S."/>
            <person name="Hori S."/>
            <person name="Arai W."/>
            <person name="Tsubouchi T."/>
            <person name="Morono Y."/>
            <person name="Uchiyama I."/>
            <person name="Ito T."/>
            <person name="Fujiyama A."/>
            <person name="Inagaki F."/>
            <person name="Takami H."/>
        </authorList>
    </citation>
    <scope>NUCLEOTIDE SEQUENCE</scope>
    <source>
        <strain evidence="1">Expedition CK06-06</strain>
    </source>
</reference>
<evidence type="ECO:0008006" key="2">
    <source>
        <dbReference type="Google" id="ProtNLM"/>
    </source>
</evidence>
<sequence>PSNHRFYSEWSPERIHRWAKSIGEEVDQVIENVIKSRKHPEQAFKACMGILSMGKKYGDVRLNKACRKANKFGTCSLKRIESMIKLGLEEEKQPQLELISTIPDHENIRGGQYYS</sequence>
<evidence type="ECO:0000313" key="1">
    <source>
        <dbReference type="EMBL" id="GAH41625.1"/>
    </source>
</evidence>
<gene>
    <name evidence="1" type="ORF">S03H2_14050</name>
</gene>